<evidence type="ECO:0000256" key="1">
    <source>
        <dbReference type="HAMAP-Rule" id="MF_02066"/>
    </source>
</evidence>
<feature type="signal peptide" evidence="1">
    <location>
        <begin position="1"/>
        <end position="30"/>
    </location>
</feature>
<feature type="compositionally biased region" description="Low complexity" evidence="3">
    <location>
        <begin position="149"/>
        <end position="164"/>
    </location>
</feature>
<keyword evidence="5" id="KW-1185">Reference proteome</keyword>
<dbReference type="Pfam" id="PF13432">
    <property type="entry name" value="TPR_16"/>
    <property type="match status" value="1"/>
</dbReference>
<proteinExistence type="inferred from homology"/>
<feature type="coiled-coil region" evidence="1">
    <location>
        <begin position="30"/>
        <end position="114"/>
    </location>
</feature>
<dbReference type="PROSITE" id="PS50005">
    <property type="entry name" value="TPR"/>
    <property type="match status" value="1"/>
</dbReference>
<dbReference type="HAMAP" id="MF_02066">
    <property type="entry name" value="CpoB"/>
    <property type="match status" value="1"/>
</dbReference>
<reference evidence="4" key="1">
    <citation type="submission" date="2022-08" db="EMBL/GenBank/DDBJ databases">
        <authorList>
            <person name="Vandamme P."/>
            <person name="Hettiarachchi A."/>
            <person name="Peeters C."/>
            <person name="Cnockaert M."/>
            <person name="Carlier A."/>
        </authorList>
    </citation>
    <scope>NUCLEOTIDE SEQUENCE</scope>
    <source>
        <strain evidence="4">LMG 31809</strain>
    </source>
</reference>
<evidence type="ECO:0000313" key="4">
    <source>
        <dbReference type="EMBL" id="MDA5194916.1"/>
    </source>
</evidence>
<feature type="repeat" description="TPR" evidence="2">
    <location>
        <begin position="207"/>
        <end position="240"/>
    </location>
</feature>
<feature type="chain" id="PRO_5041030192" description="Cell division coordinator CpoB" evidence="1">
    <location>
        <begin position="31"/>
        <end position="294"/>
    </location>
</feature>
<dbReference type="NCBIfam" id="TIGR02795">
    <property type="entry name" value="tol_pal_ybgF"/>
    <property type="match status" value="1"/>
</dbReference>
<keyword evidence="1" id="KW-0132">Cell division</keyword>
<feature type="compositionally biased region" description="Gly residues" evidence="3">
    <location>
        <begin position="124"/>
        <end position="148"/>
    </location>
</feature>
<dbReference type="Gene3D" id="1.25.40.10">
    <property type="entry name" value="Tetratricopeptide repeat domain"/>
    <property type="match status" value="1"/>
</dbReference>
<comment type="similarity">
    <text evidence="1">Belongs to the CpoB family.</text>
</comment>
<dbReference type="InterPro" id="IPR034706">
    <property type="entry name" value="CpoB"/>
</dbReference>
<reference evidence="4" key="2">
    <citation type="journal article" date="2023" name="Syst. Appl. Microbiol.">
        <title>Govania unica gen. nov., sp. nov., a rare biosphere bacterium that represents a novel family in the class Alphaproteobacteria.</title>
        <authorList>
            <person name="Vandamme P."/>
            <person name="Peeters C."/>
            <person name="Hettiarachchi A."/>
            <person name="Cnockaert M."/>
            <person name="Carlier A."/>
        </authorList>
    </citation>
    <scope>NUCLEOTIDE SEQUENCE</scope>
    <source>
        <strain evidence="4">LMG 31809</strain>
    </source>
</reference>
<gene>
    <name evidence="4" type="primary">ybgF</name>
    <name evidence="1" type="synonym">cpoB</name>
    <name evidence="4" type="ORF">NYP16_13235</name>
</gene>
<dbReference type="AlphaFoldDB" id="A0A9X3TZP2"/>
<organism evidence="4 5">
    <name type="scientific">Govanella unica</name>
    <dbReference type="NCBI Taxonomy" id="2975056"/>
    <lineage>
        <taxon>Bacteria</taxon>
        <taxon>Pseudomonadati</taxon>
        <taxon>Pseudomonadota</taxon>
        <taxon>Alphaproteobacteria</taxon>
        <taxon>Emcibacterales</taxon>
        <taxon>Govanellaceae</taxon>
        <taxon>Govanella</taxon>
    </lineage>
</organism>
<dbReference type="RefSeq" id="WP_274944622.1">
    <property type="nucleotide sequence ID" value="NZ_JANWOI010000004.1"/>
</dbReference>
<keyword evidence="1" id="KW-0131">Cell cycle</keyword>
<dbReference type="Proteomes" id="UP001141619">
    <property type="component" value="Unassembled WGS sequence"/>
</dbReference>
<dbReference type="Pfam" id="PF13174">
    <property type="entry name" value="TPR_6"/>
    <property type="match status" value="1"/>
</dbReference>
<keyword evidence="1" id="KW-0574">Periplasm</keyword>
<evidence type="ECO:0000313" key="5">
    <source>
        <dbReference type="Proteomes" id="UP001141619"/>
    </source>
</evidence>
<comment type="function">
    <text evidence="1">Mediates coordination of peptidoglycan synthesis and outer membrane constriction during cell division.</text>
</comment>
<keyword evidence="1" id="KW-0175">Coiled coil</keyword>
<dbReference type="EMBL" id="JANWOI010000004">
    <property type="protein sequence ID" value="MDA5194916.1"/>
    <property type="molecule type" value="Genomic_DNA"/>
</dbReference>
<protein>
    <recommendedName>
        <fullName evidence="1">Cell division coordinator CpoB</fullName>
    </recommendedName>
</protein>
<evidence type="ECO:0000256" key="2">
    <source>
        <dbReference type="PROSITE-ProRule" id="PRU00339"/>
    </source>
</evidence>
<keyword evidence="2" id="KW-0802">TPR repeat</keyword>
<comment type="caution">
    <text evidence="4">The sequence shown here is derived from an EMBL/GenBank/DDBJ whole genome shotgun (WGS) entry which is preliminary data.</text>
</comment>
<dbReference type="GO" id="GO:0030288">
    <property type="term" value="C:outer membrane-bounded periplasmic space"/>
    <property type="evidence" value="ECO:0007669"/>
    <property type="project" value="UniProtKB-UniRule"/>
</dbReference>
<evidence type="ECO:0000256" key="3">
    <source>
        <dbReference type="SAM" id="MobiDB-lite"/>
    </source>
</evidence>
<dbReference type="InterPro" id="IPR014162">
    <property type="entry name" value="CpoB_C"/>
</dbReference>
<name>A0A9X3TZP2_9PROT</name>
<comment type="subcellular location">
    <subcellularLocation>
        <location evidence="1">Periplasm</location>
    </subcellularLocation>
</comment>
<sequence length="294" mass="31209" precursor="true">MGLSISVVRGAFLAVVVAGMVVCMACPASAQDVGKRVDKLEKELTAVQRKVFGRGYVPPVDEGEPEAPVANPLADMDVRVNSIESRLQQLTGQVEELRHKNDELAHRLESFMSDTEFRFNSLEGKGGTGGGTASAGGGMTETEGGGYGEPAASGGAATASTGGALPSGTPIEKYNYAYALLSKGKYPEAQSAFQSFLAQNPKDELAGSANYWLGQTYFVRGQYDQAAKVFLEGYQAYPKSAKAPDYLLKIGISLTKIKQTQDACAVFAELKTRFPNSPAAKDRMPAEKKVAGCK</sequence>
<dbReference type="InterPro" id="IPR019734">
    <property type="entry name" value="TPR_rpt"/>
</dbReference>
<feature type="region of interest" description="Disordered" evidence="3">
    <location>
        <begin position="120"/>
        <end position="164"/>
    </location>
</feature>
<keyword evidence="1" id="KW-0732">Signal</keyword>
<dbReference type="SUPFAM" id="SSF48452">
    <property type="entry name" value="TPR-like"/>
    <property type="match status" value="1"/>
</dbReference>
<dbReference type="InterPro" id="IPR011990">
    <property type="entry name" value="TPR-like_helical_dom_sf"/>
</dbReference>
<dbReference type="GO" id="GO:0043093">
    <property type="term" value="P:FtsZ-dependent cytokinesis"/>
    <property type="evidence" value="ECO:0007669"/>
    <property type="project" value="UniProtKB-UniRule"/>
</dbReference>
<accession>A0A9X3TZP2</accession>